<feature type="region of interest" description="Disordered" evidence="1">
    <location>
        <begin position="1"/>
        <end position="20"/>
    </location>
</feature>
<reference evidence="2" key="1">
    <citation type="submission" date="2020-05" db="EMBL/GenBank/DDBJ databases">
        <title>Phylogenomic resolution of chytrid fungi.</title>
        <authorList>
            <person name="Stajich J.E."/>
            <person name="Amses K."/>
            <person name="Simmons R."/>
            <person name="Seto K."/>
            <person name="Myers J."/>
            <person name="Bonds A."/>
            <person name="Quandt C.A."/>
            <person name="Barry K."/>
            <person name="Liu P."/>
            <person name="Grigoriev I."/>
            <person name="Longcore J.E."/>
            <person name="James T.Y."/>
        </authorList>
    </citation>
    <scope>NUCLEOTIDE SEQUENCE</scope>
    <source>
        <strain evidence="2">PLAUS21</strain>
    </source>
</reference>
<keyword evidence="3" id="KW-1185">Reference proteome</keyword>
<organism evidence="2 3">
    <name type="scientific">Boothiomyces macroporosus</name>
    <dbReference type="NCBI Taxonomy" id="261099"/>
    <lineage>
        <taxon>Eukaryota</taxon>
        <taxon>Fungi</taxon>
        <taxon>Fungi incertae sedis</taxon>
        <taxon>Chytridiomycota</taxon>
        <taxon>Chytridiomycota incertae sedis</taxon>
        <taxon>Chytridiomycetes</taxon>
        <taxon>Rhizophydiales</taxon>
        <taxon>Terramycetaceae</taxon>
        <taxon>Boothiomyces</taxon>
    </lineage>
</organism>
<dbReference type="EMBL" id="JADGKB010000098">
    <property type="protein sequence ID" value="KAJ3253861.1"/>
    <property type="molecule type" value="Genomic_DNA"/>
</dbReference>
<protein>
    <submittedName>
        <fullName evidence="2">Uncharacterized protein</fullName>
    </submittedName>
</protein>
<comment type="caution">
    <text evidence="2">The sequence shown here is derived from an EMBL/GenBank/DDBJ whole genome shotgun (WGS) entry which is preliminary data.</text>
</comment>
<evidence type="ECO:0000313" key="2">
    <source>
        <dbReference type="EMBL" id="KAJ3253861.1"/>
    </source>
</evidence>
<gene>
    <name evidence="2" type="ORF">HK103_007661</name>
</gene>
<dbReference type="AlphaFoldDB" id="A0AAD5UG26"/>
<proteinExistence type="predicted"/>
<accession>A0AAD5UG26</accession>
<evidence type="ECO:0000256" key="1">
    <source>
        <dbReference type="SAM" id="MobiDB-lite"/>
    </source>
</evidence>
<name>A0AAD5UG26_9FUNG</name>
<dbReference type="Proteomes" id="UP001210925">
    <property type="component" value="Unassembled WGS sequence"/>
</dbReference>
<evidence type="ECO:0000313" key="3">
    <source>
        <dbReference type="Proteomes" id="UP001210925"/>
    </source>
</evidence>
<sequence length="207" mass="22081">MAAALTKNELNQHDPIQGHQSTLNISNNADSCGYQNQGKLLQVKPNVTICMPKTICTAETCPPGLGNCVNNQCVFTGGYLGIQSDPNPWSTYYCTLAKGDCDGVSQVEKPVVTASKVAKMMGLALCPDSPDPKKKCVGIAASSAMIVGNSQEARYINGNSVGNAWGLGMSEASNICYELTGPSGAQVVVALTDRYHLFNQMWRILQM</sequence>